<accession>A0ABZ0CQL0</accession>
<dbReference type="EMBL" id="CP136336">
    <property type="protein sequence ID" value="WOB07118.1"/>
    <property type="molecule type" value="Genomic_DNA"/>
</dbReference>
<evidence type="ECO:0000313" key="2">
    <source>
        <dbReference type="Proteomes" id="UP001303946"/>
    </source>
</evidence>
<dbReference type="Proteomes" id="UP001303946">
    <property type="component" value="Chromosome"/>
</dbReference>
<proteinExistence type="predicted"/>
<protein>
    <submittedName>
        <fullName evidence="1">Formate dehydrogenase subunit delta</fullName>
    </submittedName>
</protein>
<keyword evidence="2" id="KW-1185">Reference proteome</keyword>
<gene>
    <name evidence="1" type="ORF">RXV79_19630</name>
</gene>
<evidence type="ECO:0000313" key="1">
    <source>
        <dbReference type="EMBL" id="WOB07118.1"/>
    </source>
</evidence>
<dbReference type="Pfam" id="PF11390">
    <property type="entry name" value="FdsD"/>
    <property type="match status" value="1"/>
</dbReference>
<dbReference type="RefSeq" id="WP_316699792.1">
    <property type="nucleotide sequence ID" value="NZ_CP136336.1"/>
</dbReference>
<sequence>MHVDQLIKMANQIGDFFESMPDPVEAQDGIATHIRKFWEPRMRRELIAHIDATGGAGLHPAVLQAITHQRAALAGAPS</sequence>
<name>A0ABZ0CQL0_9BURK</name>
<reference evidence="1 2" key="1">
    <citation type="submission" date="2023-10" db="EMBL/GenBank/DDBJ databases">
        <title>Bacteria for the degradation of biodegradable plastic PBAT(Polybutylene adipate terephthalate).</title>
        <authorList>
            <person name="Weon H.-Y."/>
            <person name="Yeon J."/>
        </authorList>
    </citation>
    <scope>NUCLEOTIDE SEQUENCE [LARGE SCALE GENOMIC DNA]</scope>
    <source>
        <strain evidence="1 2">SBD 7-3</strain>
    </source>
</reference>
<dbReference type="InterPro" id="IPR021074">
    <property type="entry name" value="Formate_DH_dsu"/>
</dbReference>
<organism evidence="1 2">
    <name type="scientific">Piscinibacter gummiphilus</name>
    <dbReference type="NCBI Taxonomy" id="946333"/>
    <lineage>
        <taxon>Bacteria</taxon>
        <taxon>Pseudomonadati</taxon>
        <taxon>Pseudomonadota</taxon>
        <taxon>Betaproteobacteria</taxon>
        <taxon>Burkholderiales</taxon>
        <taxon>Sphaerotilaceae</taxon>
        <taxon>Piscinibacter</taxon>
    </lineage>
</organism>